<feature type="binding site" evidence="8">
    <location>
        <position position="119"/>
    </location>
    <ligand>
        <name>Fe cation</name>
        <dbReference type="ChEBI" id="CHEBI:24875"/>
    </ligand>
</feature>
<evidence type="ECO:0000259" key="9">
    <source>
        <dbReference type="Pfam" id="PF00814"/>
    </source>
</evidence>
<dbReference type="GO" id="GO:0002949">
    <property type="term" value="P:tRNA threonylcarbamoyladenosine modification"/>
    <property type="evidence" value="ECO:0007669"/>
    <property type="project" value="UniProtKB-UniRule"/>
</dbReference>
<dbReference type="AlphaFoldDB" id="A0A938XQ15"/>
<dbReference type="NCBIfam" id="TIGR00329">
    <property type="entry name" value="gcp_kae1"/>
    <property type="match status" value="1"/>
</dbReference>
<evidence type="ECO:0000256" key="6">
    <source>
        <dbReference type="ARBA" id="ARBA00023315"/>
    </source>
</evidence>
<dbReference type="PRINTS" id="PR00789">
    <property type="entry name" value="OSIALOPTASE"/>
</dbReference>
<keyword evidence="1 8" id="KW-0963">Cytoplasm</keyword>
<keyword evidence="3 8" id="KW-0819">tRNA processing</keyword>
<evidence type="ECO:0000256" key="7">
    <source>
        <dbReference type="ARBA" id="ARBA00048117"/>
    </source>
</evidence>
<name>A0A938XQ15_9FIRM</name>
<protein>
    <recommendedName>
        <fullName evidence="8">tRNA N6-adenosine threonylcarbamoyltransferase</fullName>
        <ecNumber evidence="8">2.3.1.234</ecNumber>
    </recommendedName>
    <alternativeName>
        <fullName evidence="8">N6-L-threonylcarbamoyladenine synthase</fullName>
        <shortName evidence="8">t(6)A synthase</shortName>
    </alternativeName>
    <alternativeName>
        <fullName evidence="8">t(6)A37 threonylcarbamoyladenosine biosynthesis protein TsaD</fullName>
    </alternativeName>
    <alternativeName>
        <fullName evidence="8">tRNA threonylcarbamoyladenosine biosynthesis protein TsaD</fullName>
    </alternativeName>
</protein>
<organism evidence="10 11">
    <name type="scientific">Halanaerobacter jeridensis</name>
    <dbReference type="NCBI Taxonomy" id="706427"/>
    <lineage>
        <taxon>Bacteria</taxon>
        <taxon>Bacillati</taxon>
        <taxon>Bacillota</taxon>
        <taxon>Clostridia</taxon>
        <taxon>Halanaerobiales</taxon>
        <taxon>Halobacteroidaceae</taxon>
        <taxon>Halanaerobacter</taxon>
    </lineage>
</organism>
<comment type="function">
    <text evidence="8">Required for the formation of a threonylcarbamoyl group on adenosine at position 37 (t(6)A37) in tRNAs that read codons beginning with adenine. Is involved in the transfer of the threonylcarbamoyl moiety of threonylcarbamoyl-AMP (TC-AMP) to the N6 group of A37, together with TsaE and TsaB. TsaD likely plays a direct catalytic role in this reaction.</text>
</comment>
<dbReference type="EMBL" id="JAFBDQ010000015">
    <property type="protein sequence ID" value="MBM7557683.1"/>
    <property type="molecule type" value="Genomic_DNA"/>
</dbReference>
<keyword evidence="4 8" id="KW-0479">Metal-binding</keyword>
<dbReference type="FunFam" id="3.30.420.40:FF:000040">
    <property type="entry name" value="tRNA N6-adenosine threonylcarbamoyltransferase"/>
    <property type="match status" value="1"/>
</dbReference>
<dbReference type="Pfam" id="PF00814">
    <property type="entry name" value="TsaD"/>
    <property type="match status" value="1"/>
</dbReference>
<feature type="binding site" evidence="8">
    <location>
        <position position="306"/>
    </location>
    <ligand>
        <name>Fe cation</name>
        <dbReference type="ChEBI" id="CHEBI:24875"/>
    </ligand>
</feature>
<dbReference type="Proteomes" id="UP000774000">
    <property type="component" value="Unassembled WGS sequence"/>
</dbReference>
<evidence type="ECO:0000256" key="1">
    <source>
        <dbReference type="ARBA" id="ARBA00022490"/>
    </source>
</evidence>
<dbReference type="InterPro" id="IPR000905">
    <property type="entry name" value="Gcp-like_dom"/>
</dbReference>
<feature type="binding site" evidence="8">
    <location>
        <position position="188"/>
    </location>
    <ligand>
        <name>substrate</name>
    </ligand>
</feature>
<evidence type="ECO:0000256" key="8">
    <source>
        <dbReference type="HAMAP-Rule" id="MF_01445"/>
    </source>
</evidence>
<accession>A0A938XQ15</accession>
<dbReference type="CDD" id="cd24133">
    <property type="entry name" value="ASKHA_NBD_TsaD_bac"/>
    <property type="match status" value="1"/>
</dbReference>
<dbReference type="SUPFAM" id="SSF53067">
    <property type="entry name" value="Actin-like ATPase domain"/>
    <property type="match status" value="2"/>
</dbReference>
<keyword evidence="2 8" id="KW-0808">Transferase</keyword>
<dbReference type="GO" id="GO:0005737">
    <property type="term" value="C:cytoplasm"/>
    <property type="evidence" value="ECO:0007669"/>
    <property type="project" value="UniProtKB-SubCell"/>
</dbReference>
<dbReference type="GO" id="GO:0005506">
    <property type="term" value="F:iron ion binding"/>
    <property type="evidence" value="ECO:0007669"/>
    <property type="project" value="UniProtKB-UniRule"/>
</dbReference>
<keyword evidence="11" id="KW-1185">Reference proteome</keyword>
<dbReference type="PANTHER" id="PTHR11735">
    <property type="entry name" value="TRNA N6-ADENOSINE THREONYLCARBAMOYLTRANSFERASE"/>
    <property type="match status" value="1"/>
</dbReference>
<dbReference type="FunFam" id="3.30.420.40:FF:000012">
    <property type="entry name" value="tRNA N6-adenosine threonylcarbamoyltransferase"/>
    <property type="match status" value="1"/>
</dbReference>
<keyword evidence="6 8" id="KW-0012">Acyltransferase</keyword>
<dbReference type="NCBIfam" id="TIGR03723">
    <property type="entry name" value="T6A_TsaD_YgjD"/>
    <property type="match status" value="1"/>
</dbReference>
<gene>
    <name evidence="8" type="primary">tsaD</name>
    <name evidence="10" type="ORF">JOC47_002549</name>
</gene>
<evidence type="ECO:0000313" key="11">
    <source>
        <dbReference type="Proteomes" id="UP000774000"/>
    </source>
</evidence>
<dbReference type="InterPro" id="IPR017860">
    <property type="entry name" value="Peptidase_M22_CS"/>
</dbReference>
<evidence type="ECO:0000256" key="5">
    <source>
        <dbReference type="ARBA" id="ARBA00023004"/>
    </source>
</evidence>
<evidence type="ECO:0000313" key="10">
    <source>
        <dbReference type="EMBL" id="MBM7557683.1"/>
    </source>
</evidence>
<comment type="cofactor">
    <cofactor evidence="8">
        <name>Fe(2+)</name>
        <dbReference type="ChEBI" id="CHEBI:29033"/>
    </cofactor>
    <text evidence="8">Binds 1 Fe(2+) ion per subunit.</text>
</comment>
<feature type="binding site" evidence="8">
    <location>
        <position position="184"/>
    </location>
    <ligand>
        <name>substrate</name>
    </ligand>
</feature>
<comment type="subcellular location">
    <subcellularLocation>
        <location evidence="8">Cytoplasm</location>
    </subcellularLocation>
</comment>
<proteinExistence type="inferred from homology"/>
<feature type="binding site" evidence="8">
    <location>
        <position position="278"/>
    </location>
    <ligand>
        <name>substrate</name>
    </ligand>
</feature>
<dbReference type="HAMAP" id="MF_01445">
    <property type="entry name" value="TsaD"/>
    <property type="match status" value="1"/>
</dbReference>
<dbReference type="Gene3D" id="3.30.420.40">
    <property type="match status" value="2"/>
</dbReference>
<evidence type="ECO:0000256" key="2">
    <source>
        <dbReference type="ARBA" id="ARBA00022679"/>
    </source>
</evidence>
<reference evidence="10" key="1">
    <citation type="submission" date="2021-01" db="EMBL/GenBank/DDBJ databases">
        <title>Genomic Encyclopedia of Type Strains, Phase IV (KMG-IV): sequencing the most valuable type-strain genomes for metagenomic binning, comparative biology and taxonomic classification.</title>
        <authorList>
            <person name="Goeker M."/>
        </authorList>
    </citation>
    <scope>NUCLEOTIDE SEQUENCE</scope>
    <source>
        <strain evidence="10">DSM 23230</strain>
    </source>
</reference>
<sequence>MSEEFLTLGIESSCDETSAAVVRGGKEVLSNIISSQVDWHRKFGGVVPEIASRKHVELMNPVIDEALAEAGVSFADLSAVAVTFGPGLVGGLLVGISAAKSIAYAHDIPLVAVNHIEGHIYANFISHPELEPPVVCLTVSGGHTDLLYFEDLGDYEIIGRTIDDAAGEAFDKVARVMEAGFPGGPAIDKLAKKGDPEAIDLPRPMINDSSYDFSFSGLKTAVLNYINNTKQRGEEINKADLAASFQQAVVDVLTAKIMRAADDKGVDNVLLSGGVAANSQLREQLQEKLEEQGKELYYPETRICTDNAAMIASAGYFNWQQNQEAAGYDLNAEPNLQLGE</sequence>
<feature type="domain" description="Gcp-like" evidence="9">
    <location>
        <begin position="27"/>
        <end position="312"/>
    </location>
</feature>
<dbReference type="RefSeq" id="WP_204702429.1">
    <property type="nucleotide sequence ID" value="NZ_JAFBDQ010000015.1"/>
</dbReference>
<dbReference type="GO" id="GO:0061711">
    <property type="term" value="F:tRNA N(6)-L-threonylcarbamoyladenine synthase activity"/>
    <property type="evidence" value="ECO:0007669"/>
    <property type="project" value="UniProtKB-EC"/>
</dbReference>
<evidence type="ECO:0000256" key="4">
    <source>
        <dbReference type="ARBA" id="ARBA00022723"/>
    </source>
</evidence>
<comment type="similarity">
    <text evidence="8">Belongs to the KAE1 / TsaD family.</text>
</comment>
<dbReference type="InterPro" id="IPR043129">
    <property type="entry name" value="ATPase_NBD"/>
</dbReference>
<dbReference type="PANTHER" id="PTHR11735:SF6">
    <property type="entry name" value="TRNA N6-ADENOSINE THREONYLCARBAMOYLTRANSFERASE, MITOCHONDRIAL"/>
    <property type="match status" value="1"/>
</dbReference>
<feature type="binding site" evidence="8">
    <location>
        <begin position="138"/>
        <end position="142"/>
    </location>
    <ligand>
        <name>substrate</name>
    </ligand>
</feature>
<feature type="binding site" evidence="8">
    <location>
        <position position="171"/>
    </location>
    <ligand>
        <name>substrate</name>
    </ligand>
</feature>
<dbReference type="InterPro" id="IPR022450">
    <property type="entry name" value="TsaD"/>
</dbReference>
<feature type="binding site" evidence="8">
    <location>
        <position position="115"/>
    </location>
    <ligand>
        <name>Fe cation</name>
        <dbReference type="ChEBI" id="CHEBI:24875"/>
    </ligand>
</feature>
<comment type="catalytic activity">
    <reaction evidence="7 8">
        <text>L-threonylcarbamoyladenylate + adenosine(37) in tRNA = N(6)-L-threonylcarbamoyladenosine(37) in tRNA + AMP + H(+)</text>
        <dbReference type="Rhea" id="RHEA:37059"/>
        <dbReference type="Rhea" id="RHEA-COMP:10162"/>
        <dbReference type="Rhea" id="RHEA-COMP:10163"/>
        <dbReference type="ChEBI" id="CHEBI:15378"/>
        <dbReference type="ChEBI" id="CHEBI:73682"/>
        <dbReference type="ChEBI" id="CHEBI:74411"/>
        <dbReference type="ChEBI" id="CHEBI:74418"/>
        <dbReference type="ChEBI" id="CHEBI:456215"/>
        <dbReference type="EC" id="2.3.1.234"/>
    </reaction>
</comment>
<dbReference type="InterPro" id="IPR017861">
    <property type="entry name" value="KAE1/TsaD"/>
</dbReference>
<keyword evidence="5 8" id="KW-0408">Iron</keyword>
<dbReference type="EC" id="2.3.1.234" evidence="8"/>
<evidence type="ECO:0000256" key="3">
    <source>
        <dbReference type="ARBA" id="ARBA00022694"/>
    </source>
</evidence>
<comment type="caution">
    <text evidence="10">The sequence shown here is derived from an EMBL/GenBank/DDBJ whole genome shotgun (WGS) entry which is preliminary data.</text>
</comment>
<dbReference type="PROSITE" id="PS01016">
    <property type="entry name" value="GLYCOPROTEASE"/>
    <property type="match status" value="1"/>
</dbReference>